<reference evidence="2 3" key="1">
    <citation type="submission" date="2016-07" db="EMBL/GenBank/DDBJ databases">
        <authorList>
            <consortium name="Pathogen Informatics"/>
        </authorList>
    </citation>
    <scope>NUCLEOTIDE SEQUENCE [LARGE SCALE GENOMIC DNA]</scope>
</reference>
<keyword evidence="1" id="KW-0812">Transmembrane</keyword>
<dbReference type="AlphaFoldDB" id="A0A1G4ECM9"/>
<keyword evidence="1" id="KW-1133">Transmembrane helix</keyword>
<feature type="transmembrane region" description="Helical" evidence="1">
    <location>
        <begin position="142"/>
        <end position="164"/>
    </location>
</feature>
<protein>
    <submittedName>
        <fullName evidence="2">Vir protein, putative</fullName>
    </submittedName>
</protein>
<dbReference type="Pfam" id="PF05795">
    <property type="entry name" value="Plasmodium_Vir"/>
    <property type="match status" value="1"/>
</dbReference>
<dbReference type="EMBL" id="FLYH01000102">
    <property type="protein sequence ID" value="SCA59853.1"/>
    <property type="molecule type" value="Genomic_DNA"/>
</dbReference>
<proteinExistence type="predicted"/>
<sequence>MHNEDYSVCDVYNGIEGQFSVNSDINININYDYINSINEDYLYKMNILYNLYQNYVELNAIDYKKPEQDKQKLLILSTACCTDYNKAKYICNGDNKDNNTKFCEKLTAFQSKYDKLYEEAAGKGSDYSKNFIRLSECGNNKIITTAVTGTVVGLIPLLGVLYKFTPMGQLFKSKIGILNNDISNNDEEMTKISLMDQENESLRFKQGTYNIKYQSL</sequence>
<evidence type="ECO:0000313" key="3">
    <source>
        <dbReference type="Proteomes" id="UP000196402"/>
    </source>
</evidence>
<keyword evidence="1" id="KW-0472">Membrane</keyword>
<evidence type="ECO:0000313" key="2">
    <source>
        <dbReference type="EMBL" id="SCA59853.1"/>
    </source>
</evidence>
<organism evidence="2 3">
    <name type="scientific">Plasmodium vivax</name>
    <name type="common">malaria parasite P. vivax</name>
    <dbReference type="NCBI Taxonomy" id="5855"/>
    <lineage>
        <taxon>Eukaryota</taxon>
        <taxon>Sar</taxon>
        <taxon>Alveolata</taxon>
        <taxon>Apicomplexa</taxon>
        <taxon>Aconoidasida</taxon>
        <taxon>Haemosporida</taxon>
        <taxon>Plasmodiidae</taxon>
        <taxon>Plasmodium</taxon>
        <taxon>Plasmodium (Plasmodium)</taxon>
    </lineage>
</organism>
<dbReference type="Proteomes" id="UP000196402">
    <property type="component" value="Unassembled WGS sequence"/>
</dbReference>
<accession>A0A1G4ECM9</accession>
<gene>
    <name evidence="2" type="ORF">PVT01_000047600</name>
</gene>
<evidence type="ECO:0000256" key="1">
    <source>
        <dbReference type="SAM" id="Phobius"/>
    </source>
</evidence>
<name>A0A1G4ECM9_PLAVI</name>
<dbReference type="InterPro" id="IPR008780">
    <property type="entry name" value="Plasmodium_Vir"/>
</dbReference>